<organism evidence="3 4">
    <name type="scientific">Lentzea tibetensis</name>
    <dbReference type="NCBI Taxonomy" id="2591470"/>
    <lineage>
        <taxon>Bacteria</taxon>
        <taxon>Bacillati</taxon>
        <taxon>Actinomycetota</taxon>
        <taxon>Actinomycetes</taxon>
        <taxon>Pseudonocardiales</taxon>
        <taxon>Pseudonocardiaceae</taxon>
        <taxon>Lentzea</taxon>
    </lineage>
</organism>
<name>A0A563F090_9PSEU</name>
<reference evidence="3 4" key="1">
    <citation type="submission" date="2019-07" db="EMBL/GenBank/DDBJ databases">
        <title>Lentzea xizangensis sp. nov., isolated from Qinghai-Tibetan Plateau Soils.</title>
        <authorList>
            <person name="Huang J."/>
        </authorList>
    </citation>
    <scope>NUCLEOTIDE SEQUENCE [LARGE SCALE GENOMIC DNA]</scope>
    <source>
        <strain evidence="3 4">FXJ1.1311</strain>
    </source>
</reference>
<comment type="caution">
    <text evidence="3">The sequence shown here is derived from an EMBL/GenBank/DDBJ whole genome shotgun (WGS) entry which is preliminary data.</text>
</comment>
<keyword evidence="4" id="KW-1185">Reference proteome</keyword>
<feature type="region of interest" description="Disordered" evidence="1">
    <location>
        <begin position="58"/>
        <end position="80"/>
    </location>
</feature>
<protein>
    <recommendedName>
        <fullName evidence="5">Lipoprotein</fullName>
    </recommendedName>
</protein>
<evidence type="ECO:0000256" key="1">
    <source>
        <dbReference type="SAM" id="MobiDB-lite"/>
    </source>
</evidence>
<accession>A0A563F090</accession>
<proteinExistence type="predicted"/>
<dbReference type="OrthoDB" id="3701057at2"/>
<sequence>MLRPVALLLVTLVLAGCARHGTASDGVADSAVITTAITTTTPAPVSVPPEGACRREVHVQTPAPPPPPGAATGGATPVAAHNAENNGWKVRKQLPAEDREAGVAAVGKIENPLQALCDKGFFSFDATRDVLRGAGFDDVFIVELRASPGEAAPPGNAFYFQVKRACVFGEVKPGAVRLDVDGTTGEGSCYEPPSH</sequence>
<evidence type="ECO:0000313" key="4">
    <source>
        <dbReference type="Proteomes" id="UP000316639"/>
    </source>
</evidence>
<feature type="chain" id="PRO_5022207442" description="Lipoprotein" evidence="2">
    <location>
        <begin position="24"/>
        <end position="195"/>
    </location>
</feature>
<dbReference type="AlphaFoldDB" id="A0A563F090"/>
<evidence type="ECO:0000256" key="2">
    <source>
        <dbReference type="SAM" id="SignalP"/>
    </source>
</evidence>
<evidence type="ECO:0000313" key="3">
    <source>
        <dbReference type="EMBL" id="TWP53395.1"/>
    </source>
</evidence>
<dbReference type="PROSITE" id="PS51257">
    <property type="entry name" value="PROKAR_LIPOPROTEIN"/>
    <property type="match status" value="1"/>
</dbReference>
<keyword evidence="2" id="KW-0732">Signal</keyword>
<feature type="signal peptide" evidence="2">
    <location>
        <begin position="1"/>
        <end position="23"/>
    </location>
</feature>
<dbReference type="RefSeq" id="WP_146349806.1">
    <property type="nucleotide sequence ID" value="NZ_VOBR01000003.1"/>
</dbReference>
<gene>
    <name evidence="3" type="ORF">FKR81_05380</name>
</gene>
<dbReference type="EMBL" id="VOBR01000003">
    <property type="protein sequence ID" value="TWP53395.1"/>
    <property type="molecule type" value="Genomic_DNA"/>
</dbReference>
<evidence type="ECO:0008006" key="5">
    <source>
        <dbReference type="Google" id="ProtNLM"/>
    </source>
</evidence>
<dbReference type="Proteomes" id="UP000316639">
    <property type="component" value="Unassembled WGS sequence"/>
</dbReference>